<evidence type="ECO:0000256" key="1">
    <source>
        <dbReference type="SAM" id="MobiDB-lite"/>
    </source>
</evidence>
<dbReference type="PANTHER" id="PTHR36151">
    <property type="entry name" value="BLR2777 PROTEIN"/>
    <property type="match status" value="1"/>
</dbReference>
<dbReference type="GO" id="GO:0016491">
    <property type="term" value="F:oxidoreductase activity"/>
    <property type="evidence" value="ECO:0007669"/>
    <property type="project" value="UniProtKB-KW"/>
</dbReference>
<dbReference type="EC" id="1.-.-.-" evidence="3"/>
<dbReference type="EMBL" id="JAUCMM010000010">
    <property type="protein sequence ID" value="MDM7889436.1"/>
    <property type="molecule type" value="Genomic_DNA"/>
</dbReference>
<gene>
    <name evidence="3" type="ORF">QUG98_13335</name>
</gene>
<feature type="domain" description="ER-bound oxygenase mpaB/mpaB'/Rubber oxygenase catalytic" evidence="2">
    <location>
        <begin position="61"/>
        <end position="277"/>
    </location>
</feature>
<evidence type="ECO:0000313" key="3">
    <source>
        <dbReference type="EMBL" id="MDM7889436.1"/>
    </source>
</evidence>
<feature type="compositionally biased region" description="Gly residues" evidence="1">
    <location>
        <begin position="9"/>
        <end position="20"/>
    </location>
</feature>
<dbReference type="PANTHER" id="PTHR36151:SF3">
    <property type="entry name" value="ER-BOUND OXYGENASE MPAB_MPAB'_RUBBER OXYGENASE CATALYTIC DOMAIN-CONTAINING PROTEIN"/>
    <property type="match status" value="1"/>
</dbReference>
<proteinExistence type="predicted"/>
<evidence type="ECO:0000259" key="2">
    <source>
        <dbReference type="Pfam" id="PF09995"/>
    </source>
</evidence>
<evidence type="ECO:0000313" key="4">
    <source>
        <dbReference type="Proteomes" id="UP001235720"/>
    </source>
</evidence>
<organism evidence="3 4">
    <name type="scientific">Curtobacterium subtropicum</name>
    <dbReference type="NCBI Taxonomy" id="3055138"/>
    <lineage>
        <taxon>Bacteria</taxon>
        <taxon>Bacillati</taxon>
        <taxon>Actinomycetota</taxon>
        <taxon>Actinomycetes</taxon>
        <taxon>Micrococcales</taxon>
        <taxon>Microbacteriaceae</taxon>
        <taxon>Curtobacterium</taxon>
    </lineage>
</organism>
<protein>
    <submittedName>
        <fullName evidence="3">Oxygenase MpaB family protein</fullName>
        <ecNumber evidence="3">1.-.-.-</ecNumber>
    </submittedName>
</protein>
<comment type="caution">
    <text evidence="3">The sequence shown here is derived from an EMBL/GenBank/DDBJ whole genome shotgun (WGS) entry which is preliminary data.</text>
</comment>
<keyword evidence="3" id="KW-0560">Oxidoreductase</keyword>
<feature type="region of interest" description="Disordered" evidence="1">
    <location>
        <begin position="1"/>
        <end position="58"/>
    </location>
</feature>
<sequence>MTGTTGRHGTAGDGAAGRPGGTAHPRPAGHGDRTADGSGATGGPRASRPAPGRVADRDLRRWLADSTPVAAGGRAILLQIADPVVAAGVRRHSDFARRPQQRLAHTLMFVYAVVIGTGTDAAVATAFVNRAHRPVAGADEVDRQRWVAATLFDSARQAHALFGDPLTDDDAERVLAAYAPIATSLRVPADGWFDSVAAFDAHWEATLPSLRVTDDARGIVRDLLHPRFAPLWVRAAMPLVRIVTVGMLPDALRTAYGFPWGPREQRRFRRTVAFVRRVRGLVPGWALRLPGPLLLRAMHRTAARYAP</sequence>
<dbReference type="RefSeq" id="WP_289471029.1">
    <property type="nucleotide sequence ID" value="NZ_JAUCMM010000010.1"/>
</dbReference>
<keyword evidence="4" id="KW-1185">Reference proteome</keyword>
<name>A0ABT7TIL5_9MICO</name>
<dbReference type="Proteomes" id="UP001235720">
    <property type="component" value="Unassembled WGS sequence"/>
</dbReference>
<reference evidence="3 4" key="1">
    <citation type="submission" date="2023-06" db="EMBL/GenBank/DDBJ databases">
        <authorList>
            <person name="Feng G."/>
            <person name="Li J."/>
            <person name="Zhu H."/>
        </authorList>
    </citation>
    <scope>NUCLEOTIDE SEQUENCE [LARGE SCALE GENOMIC DNA]</scope>
    <source>
        <strain evidence="3 4">RHCJP20</strain>
    </source>
</reference>
<dbReference type="Pfam" id="PF09995">
    <property type="entry name" value="MPAB_Lcp_cat"/>
    <property type="match status" value="1"/>
</dbReference>
<dbReference type="InterPro" id="IPR018713">
    <property type="entry name" value="MPAB/Lcp_cat_dom"/>
</dbReference>
<accession>A0ABT7TIL5</accession>